<evidence type="ECO:0000313" key="2">
    <source>
        <dbReference type="EMBL" id="MBE3607213.1"/>
    </source>
</evidence>
<dbReference type="InterPro" id="IPR015378">
    <property type="entry name" value="Transposase-like_Mu_C"/>
</dbReference>
<dbReference type="Pfam" id="PF09299">
    <property type="entry name" value="Mu-transpos_C"/>
    <property type="match status" value="1"/>
</dbReference>
<dbReference type="InterPro" id="IPR036397">
    <property type="entry name" value="RNaseH_sf"/>
</dbReference>
<evidence type="ECO:0000313" key="3">
    <source>
        <dbReference type="Proteomes" id="UP000650616"/>
    </source>
</evidence>
<dbReference type="Proteomes" id="UP000650616">
    <property type="component" value="Unassembled WGS sequence"/>
</dbReference>
<name>A0AAW3ZU50_9BACT</name>
<sequence length="664" mass="75436">MWVNSKEAAAILGVNLRKLQRCVVKAQNSCQKILTIDTKYFSYSYTDGIGRGGKVLQIWIDDENSNIKKENTNESGLSAMDSVVNTNSDSRTDSDGGVDARYDERFCLENVRDRELGGDKNVFVCAQDSKKLAVKNETKASINIKIKDLENMNKLKAVTELNACPKGMSKTLWGKGVADKYGVSLKTLYAWAKEQKIDEVQVSDDELSIDFKASFKSSSFEMSALEWAVGFMLHNPLSSKTFTYEQLEIYARKNNLKIGSYKSFARLIATPEIKAMLLRATAGDRGVRNEIASFLIRDLNCYESMELVCGDQIVFDFNAISPDGEVVNPNAYVWIDMGSGAIIGVDVVFGKYNRLSVGNSLKMALRFGVADAIYTDNGKPELSNYIEQVRSQLSGIKFKDFDDLAPNMRHKKAKPGNSRAKPIENIFNHVQRRMAEMIISECGGGVSYHKDKRENQEILKKYMKENPLDFEAFIAYFEKAVRWWNEHYNTSRKIRPMASFLEKLERKPKAVFDETTLDFIFSERRSIKVKNSSVSLSVMNERRTYSHPKLSKFNGESVEVRINEKDYEHVNIVDIDKHKLICEAALMDRVDPRDHAKVSAIIARNESVVRAVREAFSYYSNLYKRTNTITPYSGLAHETKVKNEKTRKINKKIAMSNEELLNAM</sequence>
<organism evidence="2 3">
    <name type="scientific">Campylobacter californiensis</name>
    <dbReference type="NCBI Taxonomy" id="1032243"/>
    <lineage>
        <taxon>Bacteria</taxon>
        <taxon>Pseudomonadati</taxon>
        <taxon>Campylobacterota</taxon>
        <taxon>Epsilonproteobacteria</taxon>
        <taxon>Campylobacterales</taxon>
        <taxon>Campylobacteraceae</taxon>
        <taxon>Campylobacter</taxon>
    </lineage>
</organism>
<dbReference type="Gene3D" id="3.30.420.10">
    <property type="entry name" value="Ribonuclease H-like superfamily/Ribonuclease H"/>
    <property type="match status" value="1"/>
</dbReference>
<dbReference type="AlphaFoldDB" id="A0AAW3ZU50"/>
<feature type="domain" description="Transposase-like Mu C-terminal" evidence="1">
    <location>
        <begin position="519"/>
        <end position="583"/>
    </location>
</feature>
<dbReference type="GO" id="GO:0003676">
    <property type="term" value="F:nucleic acid binding"/>
    <property type="evidence" value="ECO:0007669"/>
    <property type="project" value="InterPro"/>
</dbReference>
<dbReference type="SUPFAM" id="SSF53098">
    <property type="entry name" value="Ribonuclease H-like"/>
    <property type="match status" value="1"/>
</dbReference>
<comment type="caution">
    <text evidence="2">The sequence shown here is derived from an EMBL/GenBank/DDBJ whole genome shotgun (WGS) entry which is preliminary data.</text>
</comment>
<keyword evidence="3" id="KW-1185">Reference proteome</keyword>
<protein>
    <submittedName>
        <fullName evidence="2">Mu transposase C-terminal domain-containing protein</fullName>
    </submittedName>
</protein>
<dbReference type="EMBL" id="LIWG01000001">
    <property type="protein sequence ID" value="MBE3607213.1"/>
    <property type="molecule type" value="Genomic_DNA"/>
</dbReference>
<proteinExistence type="predicted"/>
<accession>A0AAW3ZU50</accession>
<dbReference type="RefSeq" id="WP_170015093.1">
    <property type="nucleotide sequence ID" value="NZ_JADBHR010000002.1"/>
</dbReference>
<evidence type="ECO:0000259" key="1">
    <source>
        <dbReference type="Pfam" id="PF09299"/>
    </source>
</evidence>
<dbReference type="InterPro" id="IPR012337">
    <property type="entry name" value="RNaseH-like_sf"/>
</dbReference>
<gene>
    <name evidence="2" type="ORF">CCAL9337_00485</name>
</gene>
<reference evidence="2 3" key="1">
    <citation type="submission" date="2015-08" db="EMBL/GenBank/DDBJ databases">
        <title>Comparative genomics of the Campylobacter concisus group.</title>
        <authorList>
            <person name="Yee E."/>
            <person name="Chapman M.H."/>
            <person name="Huynh S."/>
            <person name="Bono J.L."/>
            <person name="On S.L."/>
            <person name="St Leger J."/>
            <person name="Foster G."/>
            <person name="Parker C.T."/>
            <person name="Miller W.G."/>
        </authorList>
    </citation>
    <scope>NUCLEOTIDE SEQUENCE [LARGE SCALE GENOMIC DNA]</scope>
    <source>
        <strain evidence="2 3">RM9337</strain>
    </source>
</reference>